<comment type="caution">
    <text evidence="1">The sequence shown here is derived from an EMBL/GenBank/DDBJ whole genome shotgun (WGS) entry which is preliminary data.</text>
</comment>
<reference evidence="1" key="1">
    <citation type="journal article" date="2014" name="Int. J. Syst. Evol. Microbiol.">
        <title>Complete genome sequence of Corynebacterium casei LMG S-19264T (=DSM 44701T), isolated from a smear-ripened cheese.</title>
        <authorList>
            <consortium name="US DOE Joint Genome Institute (JGI-PGF)"/>
            <person name="Walter F."/>
            <person name="Albersmeier A."/>
            <person name="Kalinowski J."/>
            <person name="Ruckert C."/>
        </authorList>
    </citation>
    <scope>NUCLEOTIDE SEQUENCE</scope>
    <source>
        <strain evidence="1">CGMCC 1.14988</strain>
    </source>
</reference>
<reference evidence="1" key="2">
    <citation type="submission" date="2020-09" db="EMBL/GenBank/DDBJ databases">
        <authorList>
            <person name="Sun Q."/>
            <person name="Zhou Y."/>
        </authorList>
    </citation>
    <scope>NUCLEOTIDE SEQUENCE</scope>
    <source>
        <strain evidence="1">CGMCC 1.14988</strain>
    </source>
</reference>
<dbReference type="EMBL" id="BMHA01000006">
    <property type="protein sequence ID" value="GGI06334.1"/>
    <property type="molecule type" value="Genomic_DNA"/>
</dbReference>
<sequence length="135" mass="14337">MRDTEVDPPALRRALLELAPWLAGTEVGPAVVEAGDCDRCGGAPRLLPLCGPVSWTAVCRDCGLALGEDGWCDGHADQGAAARDWAAALPDTWPTLVLLWWLATGELRAIDPTARRRTDFEPLPAPVRAALGTAD</sequence>
<proteinExistence type="predicted"/>
<gene>
    <name evidence="1" type="ORF">GCM10011354_18570</name>
</gene>
<evidence type="ECO:0000313" key="1">
    <source>
        <dbReference type="EMBL" id="GGI06334.1"/>
    </source>
</evidence>
<name>A0A8J3EUP4_9ACTN</name>
<protein>
    <submittedName>
        <fullName evidence="1">Uncharacterized protein</fullName>
    </submittedName>
</protein>
<accession>A0A8J3EUP4</accession>
<dbReference type="AlphaFoldDB" id="A0A8J3EUP4"/>
<keyword evidence="2" id="KW-1185">Reference proteome</keyword>
<evidence type="ECO:0000313" key="2">
    <source>
        <dbReference type="Proteomes" id="UP000650511"/>
    </source>
</evidence>
<dbReference type="Proteomes" id="UP000650511">
    <property type="component" value="Unassembled WGS sequence"/>
</dbReference>
<organism evidence="1 2">
    <name type="scientific">Egicoccus halophilus</name>
    <dbReference type="NCBI Taxonomy" id="1670830"/>
    <lineage>
        <taxon>Bacteria</taxon>
        <taxon>Bacillati</taxon>
        <taxon>Actinomycetota</taxon>
        <taxon>Nitriliruptoria</taxon>
        <taxon>Egicoccales</taxon>
        <taxon>Egicoccaceae</taxon>
        <taxon>Egicoccus</taxon>
    </lineage>
</organism>